<dbReference type="EMBL" id="DYWT01000144">
    <property type="protein sequence ID" value="HJF31882.1"/>
    <property type="molecule type" value="Genomic_DNA"/>
</dbReference>
<feature type="transmembrane region" description="Helical" evidence="1">
    <location>
        <begin position="97"/>
        <end position="116"/>
    </location>
</feature>
<reference evidence="3" key="2">
    <citation type="submission" date="2021-09" db="EMBL/GenBank/DDBJ databases">
        <authorList>
            <person name="Gilroy R."/>
        </authorList>
    </citation>
    <scope>NUCLEOTIDE SEQUENCE</scope>
    <source>
        <strain evidence="3">CHK171-7178</strain>
    </source>
</reference>
<evidence type="ECO:0000256" key="1">
    <source>
        <dbReference type="SAM" id="Phobius"/>
    </source>
</evidence>
<reference evidence="3" key="1">
    <citation type="journal article" date="2021" name="PeerJ">
        <title>Extensive microbial diversity within the chicken gut microbiome revealed by metagenomics and culture.</title>
        <authorList>
            <person name="Gilroy R."/>
            <person name="Ravi A."/>
            <person name="Getino M."/>
            <person name="Pursley I."/>
            <person name="Horton D.L."/>
            <person name="Alikhan N.F."/>
            <person name="Baker D."/>
            <person name="Gharbi K."/>
            <person name="Hall N."/>
            <person name="Watson M."/>
            <person name="Adriaenssens E.M."/>
            <person name="Foster-Nyarko E."/>
            <person name="Jarju S."/>
            <person name="Secka A."/>
            <person name="Antonio M."/>
            <person name="Oren A."/>
            <person name="Chaudhuri R.R."/>
            <person name="La Ragione R."/>
            <person name="Hildebrand F."/>
            <person name="Pallen M.J."/>
        </authorList>
    </citation>
    <scope>NUCLEOTIDE SEQUENCE</scope>
    <source>
        <strain evidence="3">CHK171-7178</strain>
    </source>
</reference>
<evidence type="ECO:0000313" key="3">
    <source>
        <dbReference type="EMBL" id="HJF31882.1"/>
    </source>
</evidence>
<proteinExistence type="predicted"/>
<dbReference type="InterPro" id="IPR025007">
    <property type="entry name" value="DUF3899"/>
</dbReference>
<evidence type="ECO:0000313" key="4">
    <source>
        <dbReference type="Proteomes" id="UP000698173"/>
    </source>
</evidence>
<feature type="transmembrane region" description="Helical" evidence="1">
    <location>
        <begin position="31"/>
        <end position="49"/>
    </location>
</feature>
<dbReference type="Pfam" id="PF13038">
    <property type="entry name" value="DUF3899"/>
    <property type="match status" value="1"/>
</dbReference>
<keyword evidence="1" id="KW-0812">Transmembrane</keyword>
<protein>
    <submittedName>
        <fullName evidence="3">DUF3899 domain-containing protein</fullName>
    </submittedName>
</protein>
<gene>
    <name evidence="3" type="ORF">K8V56_08890</name>
</gene>
<accession>A0A921FZQ1</accession>
<feature type="transmembrane region" description="Helical" evidence="1">
    <location>
        <begin position="7"/>
        <end position="25"/>
    </location>
</feature>
<keyword evidence="1" id="KW-1133">Transmembrane helix</keyword>
<evidence type="ECO:0000259" key="2">
    <source>
        <dbReference type="Pfam" id="PF13038"/>
    </source>
</evidence>
<dbReference type="AlphaFoldDB" id="A0A921FZQ1"/>
<name>A0A921FZQ1_SPOPS</name>
<sequence>MEKKSVITFSSVSLLALAFLLLDVSFVLWDIFFLIGLVIFMLGGVFLLLEKGVFDFFFYSFKKFLKTSSKVEEYVSEVNGQDEFAASSAKKATFPRYILFTGITIIVITTVFPVYLL</sequence>
<feature type="domain" description="DUF3899" evidence="2">
    <location>
        <begin position="30"/>
        <end position="112"/>
    </location>
</feature>
<keyword evidence="1" id="KW-0472">Membrane</keyword>
<comment type="caution">
    <text evidence="3">The sequence shown here is derived from an EMBL/GenBank/DDBJ whole genome shotgun (WGS) entry which is preliminary data.</text>
</comment>
<organism evidence="3 4">
    <name type="scientific">Sporosarcina psychrophila</name>
    <name type="common">Bacillus psychrophilus</name>
    <dbReference type="NCBI Taxonomy" id="1476"/>
    <lineage>
        <taxon>Bacteria</taxon>
        <taxon>Bacillati</taxon>
        <taxon>Bacillota</taxon>
        <taxon>Bacilli</taxon>
        <taxon>Bacillales</taxon>
        <taxon>Caryophanaceae</taxon>
        <taxon>Sporosarcina</taxon>
    </lineage>
</organism>
<dbReference type="Proteomes" id="UP000698173">
    <property type="component" value="Unassembled WGS sequence"/>
</dbReference>